<evidence type="ECO:0000313" key="3">
    <source>
        <dbReference type="Proteomes" id="UP000215145"/>
    </source>
</evidence>
<feature type="transmembrane region" description="Helical" evidence="1">
    <location>
        <begin position="83"/>
        <end position="101"/>
    </location>
</feature>
<feature type="transmembrane region" description="Helical" evidence="1">
    <location>
        <begin position="270"/>
        <end position="291"/>
    </location>
</feature>
<dbReference type="Proteomes" id="UP000215145">
    <property type="component" value="Unassembled WGS sequence"/>
</dbReference>
<dbReference type="RefSeq" id="WP_089522755.1">
    <property type="nucleotide sequence ID" value="NZ_NMUQ01000001.1"/>
</dbReference>
<evidence type="ECO:0000256" key="1">
    <source>
        <dbReference type="SAM" id="Phobius"/>
    </source>
</evidence>
<protein>
    <submittedName>
        <fullName evidence="2">Uncharacterized protein</fullName>
    </submittedName>
</protein>
<keyword evidence="1" id="KW-0812">Transmembrane</keyword>
<feature type="transmembrane region" description="Helical" evidence="1">
    <location>
        <begin position="195"/>
        <end position="214"/>
    </location>
</feature>
<accession>A0A229P095</accession>
<keyword evidence="1" id="KW-1133">Transmembrane helix</keyword>
<reference evidence="2 3" key="1">
    <citation type="submission" date="2017-07" db="EMBL/GenBank/DDBJ databases">
        <title>Paenibacillus herberti R33 genome sequencing and assembly.</title>
        <authorList>
            <person name="Su W."/>
        </authorList>
    </citation>
    <scope>NUCLEOTIDE SEQUENCE [LARGE SCALE GENOMIC DNA]</scope>
    <source>
        <strain evidence="2 3">R33</strain>
    </source>
</reference>
<comment type="caution">
    <text evidence="2">The sequence shown here is derived from an EMBL/GenBank/DDBJ whole genome shotgun (WGS) entry which is preliminary data.</text>
</comment>
<name>A0A229P095_9BACL</name>
<feature type="transmembrane region" description="Helical" evidence="1">
    <location>
        <begin position="221"/>
        <end position="244"/>
    </location>
</feature>
<keyword evidence="1" id="KW-0472">Membrane</keyword>
<feature type="transmembrane region" description="Helical" evidence="1">
    <location>
        <begin position="113"/>
        <end position="131"/>
    </location>
</feature>
<dbReference type="AlphaFoldDB" id="A0A229P095"/>
<dbReference type="OrthoDB" id="2375387at2"/>
<gene>
    <name evidence="2" type="ORF">CGZ75_02725</name>
</gene>
<keyword evidence="3" id="KW-1185">Reference proteome</keyword>
<sequence>MDKVRHYIDRILKQSYLTKREKKLYAEEMETHLHCTVEELLKQGFSSEEAVDKSIRQFGSTEELNDELTKETYGYSGKSIRKASIGLFLLLLCSTTGGLFLSKFGVHNRYVEILPIFFMMMLFLCLSLLLTRKNVDRICLASVPLLFVGGYLQAYFQVFVHAFEGQGFEFTLFQNLFFSGVYDTTGGLSDFSFEVMGVGSIGLVIQSIILYSICENRSIALLPFGLSIVLTLLHMVTFRLYALIGSSINSPVYFGYERLAQGDPARIVDIALKSFVCLLIFIVIGLFDYYISHRKIRLIQ</sequence>
<dbReference type="EMBL" id="NMUQ01000001">
    <property type="protein sequence ID" value="OXM15662.1"/>
    <property type="molecule type" value="Genomic_DNA"/>
</dbReference>
<organism evidence="2 3">
    <name type="scientific">Paenibacillus herberti</name>
    <dbReference type="NCBI Taxonomy" id="1619309"/>
    <lineage>
        <taxon>Bacteria</taxon>
        <taxon>Bacillati</taxon>
        <taxon>Bacillota</taxon>
        <taxon>Bacilli</taxon>
        <taxon>Bacillales</taxon>
        <taxon>Paenibacillaceae</taxon>
        <taxon>Paenibacillus</taxon>
    </lineage>
</organism>
<dbReference type="InterPro" id="IPR047928">
    <property type="entry name" value="Perm_prefix_1"/>
</dbReference>
<dbReference type="NCBIfam" id="NF038403">
    <property type="entry name" value="perm_prefix_1"/>
    <property type="match status" value="1"/>
</dbReference>
<proteinExistence type="predicted"/>
<evidence type="ECO:0000313" key="2">
    <source>
        <dbReference type="EMBL" id="OXM15662.1"/>
    </source>
</evidence>
<feature type="transmembrane region" description="Helical" evidence="1">
    <location>
        <begin position="138"/>
        <end position="156"/>
    </location>
</feature>